<comment type="subcellular location">
    <subcellularLocation>
        <location evidence="1">Cell membrane</location>
        <topology evidence="1">Single-pass membrane protein</topology>
    </subcellularLocation>
</comment>
<protein>
    <submittedName>
        <fullName evidence="8">Envelope stress response membrane protein PspC</fullName>
    </submittedName>
    <submittedName>
        <fullName evidence="9">PspC domain-containing protein</fullName>
    </submittedName>
</protein>
<reference evidence="8" key="3">
    <citation type="submission" date="2019-01" db="EMBL/GenBank/DDBJ databases">
        <authorList>
            <consortium name="NCBI Pathogen Detection Project"/>
        </authorList>
    </citation>
    <scope>NUCLEOTIDE SEQUENCE</scope>
    <source>
        <strain evidence="8">BCW_3452</strain>
    </source>
</reference>
<evidence type="ECO:0000313" key="10">
    <source>
        <dbReference type="Proteomes" id="UP000237466"/>
    </source>
</evidence>
<dbReference type="NCBIfam" id="TIGR02978">
    <property type="entry name" value="phageshock_pspC"/>
    <property type="match status" value="1"/>
</dbReference>
<comment type="caution">
    <text evidence="9">The sequence shown here is derived from an EMBL/GenBank/DDBJ whole genome shotgun (WGS) entry which is preliminary data.</text>
</comment>
<accession>A0A2S3R803</accession>
<evidence type="ECO:0000256" key="6">
    <source>
        <dbReference type="SAM" id="Phobius"/>
    </source>
</evidence>
<feature type="transmembrane region" description="Helical" evidence="6">
    <location>
        <begin position="41"/>
        <end position="66"/>
    </location>
</feature>
<dbReference type="GO" id="GO:0005886">
    <property type="term" value="C:plasma membrane"/>
    <property type="evidence" value="ECO:0007669"/>
    <property type="project" value="UniProtKB-SubCell"/>
</dbReference>
<dbReference type="AlphaFoldDB" id="A0A2S3R803"/>
<dbReference type="InterPro" id="IPR052027">
    <property type="entry name" value="PspC"/>
</dbReference>
<dbReference type="PANTHER" id="PTHR33885:SF3">
    <property type="entry name" value="PHAGE SHOCK PROTEIN C"/>
    <property type="match status" value="1"/>
</dbReference>
<evidence type="ECO:0000259" key="7">
    <source>
        <dbReference type="Pfam" id="PF04024"/>
    </source>
</evidence>
<keyword evidence="2" id="KW-1003">Cell membrane</keyword>
<evidence type="ECO:0000313" key="8">
    <source>
        <dbReference type="EMBL" id="HAS8542385.1"/>
    </source>
</evidence>
<keyword evidence="5 6" id="KW-0472">Membrane</keyword>
<gene>
    <name evidence="9" type="primary">pspC</name>
    <name evidence="9" type="ORF">CRN52_01840</name>
    <name evidence="8" type="ORF">I7730_21570</name>
</gene>
<reference evidence="9 10" key="1">
    <citation type="journal article" date="2018" name="Front. Microbiol.">
        <title>Phylogeny of Vibrio vulnificus from the Analysis of the Core-Genome: Implications for Intra-Species Taxonomy.</title>
        <authorList>
            <person name="Roig F.J."/>
            <person name="Gonzalez-Candelas F."/>
            <person name="Sanjuan E."/>
            <person name="Fouz B."/>
            <person name="Feil E.J."/>
            <person name="Llorens C."/>
            <person name="Baker-Austin C."/>
            <person name="Oliver J.D."/>
            <person name="Danin-Poleg Y."/>
            <person name="Gibas C.J."/>
            <person name="Kashi Y."/>
            <person name="Gulig P.A."/>
            <person name="Morrison S.S."/>
            <person name="Amaro C."/>
        </authorList>
    </citation>
    <scope>NUCLEOTIDE SEQUENCE [LARGE SCALE GENOMIC DNA]</scope>
    <source>
        <strain evidence="9 10">CECT4608</strain>
    </source>
</reference>
<name>A0A2S3R803_VIBVL</name>
<proteinExistence type="predicted"/>
<dbReference type="Proteomes" id="UP000237466">
    <property type="component" value="Unassembled WGS sequence"/>
</dbReference>
<reference evidence="8" key="2">
    <citation type="journal article" date="2018" name="Genome Biol.">
        <title>SKESA: strategic k-mer extension for scrupulous assemblies.</title>
        <authorList>
            <person name="Souvorov A."/>
            <person name="Agarwala R."/>
            <person name="Lipman D.J."/>
        </authorList>
    </citation>
    <scope>NUCLEOTIDE SEQUENCE</scope>
    <source>
        <strain evidence="8">BCW_3452</strain>
    </source>
</reference>
<dbReference type="PANTHER" id="PTHR33885">
    <property type="entry name" value="PHAGE SHOCK PROTEIN C"/>
    <property type="match status" value="1"/>
</dbReference>
<dbReference type="InterPro" id="IPR014320">
    <property type="entry name" value="Phageshock_PspC"/>
</dbReference>
<evidence type="ECO:0000313" key="9">
    <source>
        <dbReference type="EMBL" id="POB49806.1"/>
    </source>
</evidence>
<feature type="domain" description="Phage shock protein PspC N-terminal" evidence="7">
    <location>
        <begin position="14"/>
        <end position="72"/>
    </location>
</feature>
<dbReference type="Proteomes" id="UP000863257">
    <property type="component" value="Unassembled WGS sequence"/>
</dbReference>
<dbReference type="InterPro" id="IPR007168">
    <property type="entry name" value="Phageshock_PspC_N"/>
</dbReference>
<evidence type="ECO:0000256" key="4">
    <source>
        <dbReference type="ARBA" id="ARBA00022989"/>
    </source>
</evidence>
<organism evidence="9 10">
    <name type="scientific">Vibrio vulnificus</name>
    <dbReference type="NCBI Taxonomy" id="672"/>
    <lineage>
        <taxon>Bacteria</taxon>
        <taxon>Pseudomonadati</taxon>
        <taxon>Pseudomonadota</taxon>
        <taxon>Gammaproteobacteria</taxon>
        <taxon>Vibrionales</taxon>
        <taxon>Vibrionaceae</taxon>
        <taxon>Vibrio</taxon>
    </lineage>
</organism>
<keyword evidence="4 6" id="KW-1133">Transmembrane helix</keyword>
<dbReference type="RefSeq" id="WP_011150055.1">
    <property type="nucleotide sequence ID" value="NZ_CBCSFK010000006.1"/>
</dbReference>
<dbReference type="Pfam" id="PF04024">
    <property type="entry name" value="PspC"/>
    <property type="match status" value="1"/>
</dbReference>
<evidence type="ECO:0000256" key="2">
    <source>
        <dbReference type="ARBA" id="ARBA00022475"/>
    </source>
</evidence>
<dbReference type="EMBL" id="DACRBY010000037">
    <property type="protein sequence ID" value="HAS8542385.1"/>
    <property type="molecule type" value="Genomic_DNA"/>
</dbReference>
<evidence type="ECO:0000256" key="3">
    <source>
        <dbReference type="ARBA" id="ARBA00022692"/>
    </source>
</evidence>
<evidence type="ECO:0000256" key="1">
    <source>
        <dbReference type="ARBA" id="ARBA00004162"/>
    </source>
</evidence>
<sequence>MRKTPIGDVAMNSRELYRDPVNGKLSGVCAGIANYLAIEVWLIRILVISAALLGGSFLVILAYVALTFMLEKQPIQYQEDLKMRHDHKLKAKPWQQGQTAESLLAILEADFNRIENKVRDMEAYVTSDTFKVNREFNKL</sequence>
<evidence type="ECO:0000256" key="5">
    <source>
        <dbReference type="ARBA" id="ARBA00023136"/>
    </source>
</evidence>
<keyword evidence="3 6" id="KW-0812">Transmembrane</keyword>
<dbReference type="EMBL" id="PDGH01000026">
    <property type="protein sequence ID" value="POB49806.1"/>
    <property type="molecule type" value="Genomic_DNA"/>
</dbReference>